<dbReference type="PANTHER" id="PTHR19328">
    <property type="entry name" value="HEDGEHOG-INTERACTING PROTEIN"/>
    <property type="match status" value="1"/>
</dbReference>
<feature type="chain" id="PRO_5038421302" evidence="2">
    <location>
        <begin position="25"/>
        <end position="389"/>
    </location>
</feature>
<dbReference type="STRING" id="1385519.N801_13880"/>
<dbReference type="InterPro" id="IPR011041">
    <property type="entry name" value="Quinoprot_gluc/sorb_DH_b-prop"/>
</dbReference>
<evidence type="ECO:0000259" key="3">
    <source>
        <dbReference type="Pfam" id="PF07995"/>
    </source>
</evidence>
<feature type="domain" description="Glucose/Sorbosone dehydrogenase" evidence="3">
    <location>
        <begin position="78"/>
        <end position="370"/>
    </location>
</feature>
<comment type="caution">
    <text evidence="4">The sequence shown here is derived from an EMBL/GenBank/DDBJ whole genome shotgun (WGS) entry which is preliminary data.</text>
</comment>
<dbReference type="PANTHER" id="PTHR19328:SF13">
    <property type="entry name" value="HIPL1 PROTEIN"/>
    <property type="match status" value="1"/>
</dbReference>
<dbReference type="SUPFAM" id="SSF50952">
    <property type="entry name" value="Soluble quinoprotein glucose dehydrogenase"/>
    <property type="match status" value="1"/>
</dbReference>
<dbReference type="AlphaFoldDB" id="A0A0A0JYV6"/>
<proteinExistence type="predicted"/>
<reference evidence="4 5" key="1">
    <citation type="submission" date="2013-08" db="EMBL/GenBank/DDBJ databases">
        <title>The genome sequence of Knoellia aerolata.</title>
        <authorList>
            <person name="Zhu W."/>
            <person name="Wang G."/>
        </authorList>
    </citation>
    <scope>NUCLEOTIDE SEQUENCE [LARGE SCALE GENOMIC DNA]</scope>
    <source>
        <strain evidence="4 5">DSM 18566</strain>
    </source>
</reference>
<evidence type="ECO:0000256" key="1">
    <source>
        <dbReference type="SAM" id="MobiDB-lite"/>
    </source>
</evidence>
<accession>A0A0A0JYV6</accession>
<evidence type="ECO:0000313" key="4">
    <source>
        <dbReference type="EMBL" id="KGN42630.1"/>
    </source>
</evidence>
<dbReference type="OrthoDB" id="9770043at2"/>
<dbReference type="EMBL" id="AVPL01000003">
    <property type="protein sequence ID" value="KGN42630.1"/>
    <property type="molecule type" value="Genomic_DNA"/>
</dbReference>
<evidence type="ECO:0000256" key="2">
    <source>
        <dbReference type="SAM" id="SignalP"/>
    </source>
</evidence>
<name>A0A0A0JYV6_9MICO</name>
<keyword evidence="2" id="KW-0732">Signal</keyword>
<dbReference type="InterPro" id="IPR012938">
    <property type="entry name" value="Glc/Sorbosone_DH"/>
</dbReference>
<gene>
    <name evidence="4" type="ORF">N801_13880</name>
</gene>
<dbReference type="RefSeq" id="WP_035932493.1">
    <property type="nucleotide sequence ID" value="NZ_AVPL01000003.1"/>
</dbReference>
<organism evidence="4 5">
    <name type="scientific">Knoellia aerolata DSM 18566</name>
    <dbReference type="NCBI Taxonomy" id="1385519"/>
    <lineage>
        <taxon>Bacteria</taxon>
        <taxon>Bacillati</taxon>
        <taxon>Actinomycetota</taxon>
        <taxon>Actinomycetes</taxon>
        <taxon>Micrococcales</taxon>
        <taxon>Intrasporangiaceae</taxon>
        <taxon>Knoellia</taxon>
    </lineage>
</organism>
<dbReference type="InterPro" id="IPR011042">
    <property type="entry name" value="6-blade_b-propeller_TolB-like"/>
</dbReference>
<dbReference type="eggNOG" id="COG2133">
    <property type="taxonomic scope" value="Bacteria"/>
</dbReference>
<dbReference type="PROSITE" id="PS51257">
    <property type="entry name" value="PROKAR_LIPOPROTEIN"/>
    <property type="match status" value="1"/>
</dbReference>
<feature type="region of interest" description="Disordered" evidence="1">
    <location>
        <begin position="24"/>
        <end position="72"/>
    </location>
</feature>
<evidence type="ECO:0000313" key="5">
    <source>
        <dbReference type="Proteomes" id="UP000030013"/>
    </source>
</evidence>
<sequence>MPSRPPPPPALVALGLSFALVACSASSDEEPPPSAATATSTPTASPSASASASGSASGSPTASPPVPAGSPSDVVTGLDVPWSIAFLPDGDALVTLRDAAEVVRVTPEGRRSTVGEVDGVDAGGEGGLLGVAVSPSFATDRVVHLYFTADRDNRVVRTTLDADGFGGMTPVLTGIPKAGNHNGGRIAWGPDGFLYVGTGDAAQPDRAQDRGNLGGKILRVTADGKAAPGNPFGASPVWSLGHRNVQGLAWGGDGTMYASEFGQNTWDELNVITPGGNYGWPEAEGTDDSTDEFVAPIAQWATSDASPSGIAVGADGAVYLAALRGESLWKVGVDGPRRRGEPVRLLRERYGRVRDVVAAPDGTLWILSNNTFRGDPRPGDDRVVRVPVG</sequence>
<dbReference type="Pfam" id="PF07995">
    <property type="entry name" value="GSDH"/>
    <property type="match status" value="1"/>
</dbReference>
<dbReference type="Proteomes" id="UP000030013">
    <property type="component" value="Unassembled WGS sequence"/>
</dbReference>
<dbReference type="Gene3D" id="2.120.10.30">
    <property type="entry name" value="TolB, C-terminal domain"/>
    <property type="match status" value="1"/>
</dbReference>
<protein>
    <submittedName>
        <fullName evidence="4">Glucose sorbosone dehydrogenase</fullName>
    </submittedName>
</protein>
<feature type="compositionally biased region" description="Low complexity" evidence="1">
    <location>
        <begin position="35"/>
        <end position="61"/>
    </location>
</feature>
<feature type="signal peptide" evidence="2">
    <location>
        <begin position="1"/>
        <end position="24"/>
    </location>
</feature>
<keyword evidence="5" id="KW-1185">Reference proteome</keyword>